<comment type="caution">
    <text evidence="1">The sequence shown here is derived from an EMBL/GenBank/DDBJ whole genome shotgun (WGS) entry which is preliminary data.</text>
</comment>
<reference evidence="1" key="1">
    <citation type="submission" date="2023-11" db="EMBL/GenBank/DDBJ databases">
        <authorList>
            <person name="Poullet M."/>
        </authorList>
    </citation>
    <scope>NUCLEOTIDE SEQUENCE</scope>
    <source>
        <strain evidence="1">E1834</strain>
    </source>
</reference>
<dbReference type="EMBL" id="CAVMJV010000003">
    <property type="protein sequence ID" value="CAK5017282.1"/>
    <property type="molecule type" value="Genomic_DNA"/>
</dbReference>
<proteinExistence type="predicted"/>
<keyword evidence="2" id="KW-1185">Reference proteome</keyword>
<evidence type="ECO:0000313" key="2">
    <source>
        <dbReference type="Proteomes" id="UP001497535"/>
    </source>
</evidence>
<evidence type="ECO:0000313" key="1">
    <source>
        <dbReference type="EMBL" id="CAK5017282.1"/>
    </source>
</evidence>
<sequence>MLTLSVATFCAAFIQRLVWEISAIRQVFRAKKAYIRKLLHMDIAWLESRHSGQVASVLNDQADCIYQGMADHLPMCFFIICYMAVTISVCLYIHWQVTAFILLAIPLLICTRLVFSRWFCKTMETETQLQTKITNLVHETFSCIRTVIAFGAQRQSIGKYERLSLEHKKITEERLRASSVYNSLAQVLFTELIFTAALCFGVWRSGNENPGRLGALAINMLFLCAQSVSIGFHLNGVSTARRSAKEMQTILKEAPMIERDIPTKRSTLLKRLTRRIVPAKMAPIEKLQPKENTNQTIGRGAISFKDVHFSYPSRPDVEVIKGLSFEVAAGEHLAIVGASGSGKSTITALILRFYDPCSGSVSMDGVNLRDMDPDIVRAQIGLVSQEPVLFDGTIADNIRYGLLGASQGDVNDAARRAESWSFISALPDGMRTRVGDRGVQLSGGQKQRVAICRAVIRNPSLMIFDEATSALDTKHEGEVQKAIDAAIRGVSTITIAHRLSTIRKADRIIVLDEGRIVEQGSPQELLSNPNGQFTRMFLDQKLATLVEPKRPPPPAQDRLTELKSITGTRRDSTLGGKFSIGPADQPGFMDSLLAKRQAWTRSSVGANKKMSIGKSYSVLSMDREKLKALPVLSKKRSMLRSKPNVMEVAPEVEEEVKSYTEEDFSLPGKHTNLRAVWRLIRDFKGGHVHLALAIPITVLRGALFLLVCFEVASLLEISIVPAEQLSEKVFIVACIYVAIIIVKTMFEAVGRLSVALYGHGFCTHMRLQMFRQLLRHGVAYFDEDKNTPGRLVHRLISDTASLNRILGSKLDMLLPSLVCAFVSITIALFLNWKLALLCGFQFPAFFFVRIVEVRETSKRQRQMAEEEKKAATYTSIFLTNMPTIKAYSLQSHFHRIFCDALRPLKKSMRRQSIVSAFVFACQFSFTYILCAITLHIGEMMMLANEIGLVFYLFCLYFVLNVFWCFCFIHVLFMFVLFYLFLLCLFIYLFCFECVLVFLFNVLFMLCLFCFMYFCCVFIVLFVCILFYVSFGCFCCVFTSCLFCFICFPVFRLFLCLSCFVLLLIEKRLHVFGENVRCWWIFMFANFFLFYFIVGCVLFVFNVCFPFDYLRVVLLTQFGANYLSLLVASVSDLKKARTAAEGILNVLIEPAADMDNLSDEGFRPKFEGRLRLHRVEFRYPSRPIVPILKNISFEVKSGETLAIVGPSGCGKSTLMALMQRMYSPTRGQVLLDGYNLRQINAQYLHRVIVSVGQEPTLFSFTIRENIAFGLPDDEAGLDRVQEAAKLANIHDFIESLPKGYETEVGEFGGQLSGGQKQRIAIARAIIRKPVILLLDEATAALDSASERAVQSALDRASQHCTCIQVSHRLSSIRSADRIIVLVEGRIHEQGKYLIF</sequence>
<organism evidence="1 2">
    <name type="scientific">Meloidogyne enterolobii</name>
    <name type="common">Root-knot nematode worm</name>
    <name type="synonym">Meloidogyne mayaguensis</name>
    <dbReference type="NCBI Taxonomy" id="390850"/>
    <lineage>
        <taxon>Eukaryota</taxon>
        <taxon>Metazoa</taxon>
        <taxon>Ecdysozoa</taxon>
        <taxon>Nematoda</taxon>
        <taxon>Chromadorea</taxon>
        <taxon>Rhabditida</taxon>
        <taxon>Tylenchina</taxon>
        <taxon>Tylenchomorpha</taxon>
        <taxon>Tylenchoidea</taxon>
        <taxon>Meloidogynidae</taxon>
        <taxon>Meloidogyninae</taxon>
        <taxon>Meloidogyne</taxon>
    </lineage>
</organism>
<protein>
    <submittedName>
        <fullName evidence="1">Uncharacterized protein</fullName>
    </submittedName>
</protein>
<accession>A0ACB0XTU3</accession>
<gene>
    <name evidence="1" type="ORF">MENTE1834_LOCUS3473</name>
</gene>
<dbReference type="Proteomes" id="UP001497535">
    <property type="component" value="Unassembled WGS sequence"/>
</dbReference>
<name>A0ACB0XTU3_MELEN</name>